<feature type="transmembrane region" description="Helical" evidence="1">
    <location>
        <begin position="251"/>
        <end position="272"/>
    </location>
</feature>
<sequence length="615" mass="72265">MLFFYYVLVLNVVNVVLCYAQTKENIYDTLPPIFHIDDFEKCKNEDKLFCKTNINLRPSGRNISHHWKLIQLSINDRRSYNHDELFHAICIQDFCPKYEFSDVKTLKKAISECYTDKFSYLGLSADITYLNCGNFDEKYKPGALDIIWMIIIIVYTSFVFWTTYRDYKNGNGNDNKCIKYFSLIRNFQKLKNVNPKSDFQKLKCMQGIRFYNMLLIIFCHTYCSYVGGYVMNTEYIENIPQNPFKLGLRNLMVFLVQTFFLFSAFLMSYHFFQIMENGGKFDLKTIWLTFFNRYLRIVPPVLVMILLGSTVWVVNLFSGPIKDLYADLEYQRCQKNWWTSLLFINNHYNHHDMCYFTTWYLAADTQLYLLSLIILSLIWRNRKNTKYILSTFVILGILIPVIISYSYNLDIIFRITPENAKNNKFRSFKFNAIYSSTYANMATFMLGLLFGYIYFKSRKYQINISKKLEVLWYIFFIGLPLLIITISSFYYSRFVNGLLCGILKPLYAIGIAIGIFGMSRGIGGKIKKVCEWKPALILGNLTYSTYIVHYGVVFYKTAAAKQPLYVSDFVLMKSFIMDAVLSFICGFLMHIFVEIPAMNIQNSYVPQVRRQRSSA</sequence>
<feature type="transmembrane region" description="Helical" evidence="1">
    <location>
        <begin position="293"/>
        <end position="314"/>
    </location>
</feature>
<dbReference type="PANTHER" id="PTHR11161:SF72">
    <property type="entry name" value="FI21449P1"/>
    <property type="match status" value="1"/>
</dbReference>
<feature type="transmembrane region" description="Helical" evidence="1">
    <location>
        <begin position="359"/>
        <end position="380"/>
    </location>
</feature>
<evidence type="ECO:0000256" key="2">
    <source>
        <dbReference type="SAM" id="SignalP"/>
    </source>
</evidence>
<dbReference type="InterPro" id="IPR052728">
    <property type="entry name" value="O2_lipid_transport_reg"/>
</dbReference>
<dbReference type="GO" id="GO:0016747">
    <property type="term" value="F:acyltransferase activity, transferring groups other than amino-acyl groups"/>
    <property type="evidence" value="ECO:0007669"/>
    <property type="project" value="InterPro"/>
</dbReference>
<protein>
    <recommendedName>
        <fullName evidence="3">Acyltransferase 3 domain-containing protein</fullName>
    </recommendedName>
</protein>
<keyword evidence="5" id="KW-1185">Reference proteome</keyword>
<feature type="non-terminal residue" evidence="4">
    <location>
        <position position="615"/>
    </location>
</feature>
<feature type="chain" id="PRO_5040284664" description="Acyltransferase 3 domain-containing protein" evidence="2">
    <location>
        <begin position="21"/>
        <end position="615"/>
    </location>
</feature>
<dbReference type="Proteomes" id="UP001153636">
    <property type="component" value="Chromosome 11"/>
</dbReference>
<evidence type="ECO:0000259" key="3">
    <source>
        <dbReference type="Pfam" id="PF01757"/>
    </source>
</evidence>
<feature type="transmembrane region" description="Helical" evidence="1">
    <location>
        <begin position="575"/>
        <end position="593"/>
    </location>
</feature>
<keyword evidence="1" id="KW-1133">Transmembrane helix</keyword>
<accession>A0A9P0G915</accession>
<dbReference type="EMBL" id="OV651823">
    <property type="protein sequence ID" value="CAH1101107.1"/>
    <property type="molecule type" value="Genomic_DNA"/>
</dbReference>
<feature type="signal peptide" evidence="2">
    <location>
        <begin position="1"/>
        <end position="20"/>
    </location>
</feature>
<feature type="transmembrane region" description="Helical" evidence="1">
    <location>
        <begin position="502"/>
        <end position="523"/>
    </location>
</feature>
<keyword evidence="2" id="KW-0732">Signal</keyword>
<reference evidence="4" key="1">
    <citation type="submission" date="2022-01" db="EMBL/GenBank/DDBJ databases">
        <authorList>
            <person name="King R."/>
        </authorList>
    </citation>
    <scope>NUCLEOTIDE SEQUENCE</scope>
</reference>
<gene>
    <name evidence="4" type="ORF">PSYICH_LOCUS2992</name>
</gene>
<dbReference type="OrthoDB" id="10265389at2759"/>
<dbReference type="PANTHER" id="PTHR11161">
    <property type="entry name" value="O-ACYLTRANSFERASE"/>
    <property type="match status" value="1"/>
</dbReference>
<proteinExistence type="predicted"/>
<evidence type="ECO:0000313" key="4">
    <source>
        <dbReference type="EMBL" id="CAH1101107.1"/>
    </source>
</evidence>
<organism evidence="4 5">
    <name type="scientific">Psylliodes chrysocephalus</name>
    <dbReference type="NCBI Taxonomy" id="3402493"/>
    <lineage>
        <taxon>Eukaryota</taxon>
        <taxon>Metazoa</taxon>
        <taxon>Ecdysozoa</taxon>
        <taxon>Arthropoda</taxon>
        <taxon>Hexapoda</taxon>
        <taxon>Insecta</taxon>
        <taxon>Pterygota</taxon>
        <taxon>Neoptera</taxon>
        <taxon>Endopterygota</taxon>
        <taxon>Coleoptera</taxon>
        <taxon>Polyphaga</taxon>
        <taxon>Cucujiformia</taxon>
        <taxon>Chrysomeloidea</taxon>
        <taxon>Chrysomelidae</taxon>
        <taxon>Galerucinae</taxon>
        <taxon>Alticini</taxon>
        <taxon>Psylliodes</taxon>
    </lineage>
</organism>
<feature type="transmembrane region" description="Helical" evidence="1">
    <location>
        <begin position="432"/>
        <end position="455"/>
    </location>
</feature>
<feature type="transmembrane region" description="Helical" evidence="1">
    <location>
        <begin position="146"/>
        <end position="164"/>
    </location>
</feature>
<name>A0A9P0G915_9CUCU</name>
<keyword evidence="1" id="KW-0472">Membrane</keyword>
<evidence type="ECO:0000313" key="5">
    <source>
        <dbReference type="Proteomes" id="UP001153636"/>
    </source>
</evidence>
<feature type="domain" description="Acyltransferase 3" evidence="3">
    <location>
        <begin position="205"/>
        <end position="562"/>
    </location>
</feature>
<dbReference type="AlphaFoldDB" id="A0A9P0G915"/>
<feature type="transmembrane region" description="Helical" evidence="1">
    <location>
        <begin position="470"/>
        <end position="490"/>
    </location>
</feature>
<dbReference type="InterPro" id="IPR002656">
    <property type="entry name" value="Acyl_transf_3_dom"/>
</dbReference>
<feature type="transmembrane region" description="Helical" evidence="1">
    <location>
        <begin position="535"/>
        <end position="555"/>
    </location>
</feature>
<keyword evidence="1" id="KW-0812">Transmembrane</keyword>
<dbReference type="Pfam" id="PF01757">
    <property type="entry name" value="Acyl_transf_3"/>
    <property type="match status" value="1"/>
</dbReference>
<evidence type="ECO:0000256" key="1">
    <source>
        <dbReference type="SAM" id="Phobius"/>
    </source>
</evidence>
<feature type="transmembrane region" description="Helical" evidence="1">
    <location>
        <begin position="210"/>
        <end position="231"/>
    </location>
</feature>
<feature type="transmembrane region" description="Helical" evidence="1">
    <location>
        <begin position="387"/>
        <end position="407"/>
    </location>
</feature>